<feature type="transmembrane region" description="Helical" evidence="1">
    <location>
        <begin position="527"/>
        <end position="544"/>
    </location>
</feature>
<evidence type="ECO:0000313" key="3">
    <source>
        <dbReference type="Proteomes" id="UP000799770"/>
    </source>
</evidence>
<keyword evidence="1" id="KW-1133">Transmembrane helix</keyword>
<feature type="transmembrane region" description="Helical" evidence="1">
    <location>
        <begin position="223"/>
        <end position="245"/>
    </location>
</feature>
<accession>A0A6A5ZS84</accession>
<feature type="transmembrane region" description="Helical" evidence="1">
    <location>
        <begin position="550"/>
        <end position="569"/>
    </location>
</feature>
<organism evidence="2 3">
    <name type="scientific">Lophiotrema nucula</name>
    <dbReference type="NCBI Taxonomy" id="690887"/>
    <lineage>
        <taxon>Eukaryota</taxon>
        <taxon>Fungi</taxon>
        <taxon>Dikarya</taxon>
        <taxon>Ascomycota</taxon>
        <taxon>Pezizomycotina</taxon>
        <taxon>Dothideomycetes</taxon>
        <taxon>Pleosporomycetidae</taxon>
        <taxon>Pleosporales</taxon>
        <taxon>Lophiotremataceae</taxon>
        <taxon>Lophiotrema</taxon>
    </lineage>
</organism>
<evidence type="ECO:0000313" key="2">
    <source>
        <dbReference type="EMBL" id="KAF2121945.1"/>
    </source>
</evidence>
<evidence type="ECO:0000256" key="1">
    <source>
        <dbReference type="SAM" id="Phobius"/>
    </source>
</evidence>
<reference evidence="2" key="1">
    <citation type="journal article" date="2020" name="Stud. Mycol.">
        <title>101 Dothideomycetes genomes: a test case for predicting lifestyles and emergence of pathogens.</title>
        <authorList>
            <person name="Haridas S."/>
            <person name="Albert R."/>
            <person name="Binder M."/>
            <person name="Bloem J."/>
            <person name="Labutti K."/>
            <person name="Salamov A."/>
            <person name="Andreopoulos B."/>
            <person name="Baker S."/>
            <person name="Barry K."/>
            <person name="Bills G."/>
            <person name="Bluhm B."/>
            <person name="Cannon C."/>
            <person name="Castanera R."/>
            <person name="Culley D."/>
            <person name="Daum C."/>
            <person name="Ezra D."/>
            <person name="Gonzalez J."/>
            <person name="Henrissat B."/>
            <person name="Kuo A."/>
            <person name="Liang C."/>
            <person name="Lipzen A."/>
            <person name="Lutzoni F."/>
            <person name="Magnuson J."/>
            <person name="Mondo S."/>
            <person name="Nolan M."/>
            <person name="Ohm R."/>
            <person name="Pangilinan J."/>
            <person name="Park H.-J."/>
            <person name="Ramirez L."/>
            <person name="Alfaro M."/>
            <person name="Sun H."/>
            <person name="Tritt A."/>
            <person name="Yoshinaga Y."/>
            <person name="Zwiers L.-H."/>
            <person name="Turgeon B."/>
            <person name="Goodwin S."/>
            <person name="Spatafora J."/>
            <person name="Crous P."/>
            <person name="Grigoriev I."/>
        </authorList>
    </citation>
    <scope>NUCLEOTIDE SEQUENCE</scope>
    <source>
        <strain evidence="2">CBS 627.86</strain>
    </source>
</reference>
<protein>
    <submittedName>
        <fullName evidence="2">Uncharacterized protein</fullName>
    </submittedName>
</protein>
<dbReference type="Proteomes" id="UP000799770">
    <property type="component" value="Unassembled WGS sequence"/>
</dbReference>
<keyword evidence="1" id="KW-0472">Membrane</keyword>
<keyword evidence="1" id="KW-0812">Transmembrane</keyword>
<feature type="transmembrane region" description="Helical" evidence="1">
    <location>
        <begin position="77"/>
        <end position="101"/>
    </location>
</feature>
<dbReference type="OrthoDB" id="3903561at2759"/>
<dbReference type="EMBL" id="ML977311">
    <property type="protein sequence ID" value="KAF2121945.1"/>
    <property type="molecule type" value="Genomic_DNA"/>
</dbReference>
<feature type="transmembrane region" description="Helical" evidence="1">
    <location>
        <begin position="576"/>
        <end position="596"/>
    </location>
</feature>
<sequence>MNAKVKYRVLSLSSTWRTKPRSSTEEYSSYSDSLDTETRSLRKIDAKSIVLSPFKFWPDAWRDLCRDFKNLRWRRGLSWYGVGIWYIGLLMILGVICTVTLSDPYNACQPDDSFQLKPQTFSFWGSSGFFQVTLATGDLTFTQAKVIDVIWDVVAGRGGQALLALISWRIFSQYVAICMETSPVTFKTFRTMFLQEGPSVYSLYTTIRDFCVRLRLRSKTAMVFIITTMIFILAFPTMTSAMTAYSGNVQAFIPDDANNLVQFKGFERVLYIIHDGVRINQTDDFIVIDPEREIRGNYYAAKDPVLAADETYCTNYQWLHLWSCNFVNNITQYAQVYGYGGTIQNTTSLFMNFTLPSPTLNITVFADGPRKQGGPINKYTEDISWKWQNQIYNQTYITQKGSCQTIQTYKWGFSYLQLFIMIVLLELWTTGILCMWVISHIALRTRSDSGANKRGETKAIFELADAMGAQLQTSDYKTDPRFELEHELRQRIRKDLKGGKISYPPPVLLDSEFGFRKTIWAWVKKERWWFGFFWLWAAMASSMWVINFPFAMWCAGPAGGAFFALTIGTTWRSRTFIILVCSVLSMVLSVSLGFYFGMIGPERWY</sequence>
<proteinExistence type="predicted"/>
<dbReference type="AlphaFoldDB" id="A0A6A5ZS84"/>
<gene>
    <name evidence="2" type="ORF">BDV96DRAFT_562683</name>
</gene>
<feature type="transmembrane region" description="Helical" evidence="1">
    <location>
        <begin position="415"/>
        <end position="438"/>
    </location>
</feature>
<keyword evidence="3" id="KW-1185">Reference proteome</keyword>
<name>A0A6A5ZS84_9PLEO</name>